<dbReference type="InterPro" id="IPR001453">
    <property type="entry name" value="MoaB/Mog_dom"/>
</dbReference>
<dbReference type="PANTHER" id="PTHR13939">
    <property type="entry name" value="NICOTINAMIDE-NUCLEOTIDE AMIDOHYDROLASE PNCC"/>
    <property type="match status" value="1"/>
</dbReference>
<feature type="domain" description="MoaB/Mog" evidence="1">
    <location>
        <begin position="1"/>
        <end position="65"/>
    </location>
</feature>
<dbReference type="AlphaFoldDB" id="W1YAN3"/>
<dbReference type="InterPro" id="IPR050101">
    <property type="entry name" value="CinA"/>
</dbReference>
<gene>
    <name evidence="2" type="ORF">Q604_UNBC06708G0001</name>
</gene>
<evidence type="ECO:0000313" key="2">
    <source>
        <dbReference type="EMBL" id="ETJ39426.1"/>
    </source>
</evidence>
<evidence type="ECO:0000259" key="1">
    <source>
        <dbReference type="Pfam" id="PF00994"/>
    </source>
</evidence>
<comment type="caution">
    <text evidence="2">The sequence shown here is derived from an EMBL/GenBank/DDBJ whole genome shotgun (WGS) entry which is preliminary data.</text>
</comment>
<organism evidence="2">
    <name type="scientific">human gut metagenome</name>
    <dbReference type="NCBI Taxonomy" id="408170"/>
    <lineage>
        <taxon>unclassified sequences</taxon>
        <taxon>metagenomes</taxon>
        <taxon>organismal metagenomes</taxon>
    </lineage>
</organism>
<dbReference type="Pfam" id="PF00994">
    <property type="entry name" value="MoCF_biosynth"/>
    <property type="match status" value="1"/>
</dbReference>
<protein>
    <recommendedName>
        <fullName evidence="1">MoaB/Mog domain-containing protein</fullName>
    </recommendedName>
</protein>
<reference evidence="2" key="1">
    <citation type="submission" date="2013-12" db="EMBL/GenBank/DDBJ databases">
        <title>A Varibaculum cambriense genome reconstructed from a premature infant gut community with otherwise low bacterial novelty that shifts toward anaerobic metabolism during the third week of life.</title>
        <authorList>
            <person name="Brown C.T."/>
            <person name="Sharon I."/>
            <person name="Thomas B.C."/>
            <person name="Castelle C.J."/>
            <person name="Morowitz M.J."/>
            <person name="Banfield J.F."/>
        </authorList>
    </citation>
    <scope>NUCLEOTIDE SEQUENCE</scope>
</reference>
<proteinExistence type="predicted"/>
<feature type="non-terminal residue" evidence="2">
    <location>
        <position position="1"/>
    </location>
</feature>
<name>W1YAN3_9ZZZZ</name>
<dbReference type="PANTHER" id="PTHR13939:SF0">
    <property type="entry name" value="NMN AMIDOHYDROLASE-LIKE PROTEIN YFAY"/>
    <property type="match status" value="1"/>
</dbReference>
<dbReference type="Gene3D" id="3.40.980.10">
    <property type="entry name" value="MoaB/Mog-like domain"/>
    <property type="match status" value="1"/>
</dbReference>
<dbReference type="InterPro" id="IPR036425">
    <property type="entry name" value="MoaB/Mog-like_dom_sf"/>
</dbReference>
<dbReference type="EMBL" id="AZMM01006708">
    <property type="protein sequence ID" value="ETJ39426.1"/>
    <property type="molecule type" value="Genomic_DNA"/>
</dbReference>
<accession>W1YAN3</accession>
<feature type="non-terminal residue" evidence="2">
    <location>
        <position position="67"/>
    </location>
</feature>
<sequence>LGYTIAHQSVVGDNPKRMAEVFQLASTRADIVISTGGLGPTQGDITRNVLADSIGRPIVFNQEAMDE</sequence>
<dbReference type="SUPFAM" id="SSF53218">
    <property type="entry name" value="Molybdenum cofactor biosynthesis proteins"/>
    <property type="match status" value="1"/>
</dbReference>